<dbReference type="Proteomes" id="UP000075604">
    <property type="component" value="Unassembled WGS sequence"/>
</dbReference>
<comment type="caution">
    <text evidence="1">The sequence shown here is derived from an EMBL/GenBank/DDBJ whole genome shotgun (WGS) entry which is preliminary data.</text>
</comment>
<accession>A0A150P9C9</accession>
<dbReference type="AlphaFoldDB" id="A0A150P9C9"/>
<reference evidence="1 2" key="1">
    <citation type="submission" date="2014-02" db="EMBL/GenBank/DDBJ databases">
        <title>The small core and large imbalanced accessory genome model reveals a collaborative survival strategy of Sorangium cellulosum strains in nature.</title>
        <authorList>
            <person name="Han K."/>
            <person name="Peng R."/>
            <person name="Blom J."/>
            <person name="Li Y.-Z."/>
        </authorList>
    </citation>
    <scope>NUCLEOTIDE SEQUENCE [LARGE SCALE GENOMIC DNA]</scope>
    <source>
        <strain evidence="1 2">So0157-18</strain>
    </source>
</reference>
<organism evidence="1 2">
    <name type="scientific">Sorangium cellulosum</name>
    <name type="common">Polyangium cellulosum</name>
    <dbReference type="NCBI Taxonomy" id="56"/>
    <lineage>
        <taxon>Bacteria</taxon>
        <taxon>Pseudomonadati</taxon>
        <taxon>Myxococcota</taxon>
        <taxon>Polyangia</taxon>
        <taxon>Polyangiales</taxon>
        <taxon>Polyangiaceae</taxon>
        <taxon>Sorangium</taxon>
    </lineage>
</organism>
<evidence type="ECO:0000313" key="2">
    <source>
        <dbReference type="Proteomes" id="UP000075604"/>
    </source>
</evidence>
<dbReference type="EMBL" id="JELX01003407">
    <property type="protein sequence ID" value="KYF52315.1"/>
    <property type="molecule type" value="Genomic_DNA"/>
</dbReference>
<sequence length="89" mass="9800">MKAGRICFSLKCRPDSRSRKRLSRMTKSSLVVRVEKAYSTSVSPSAGLRSDAFHVLPTSSSTWRSSSGSPARCFSSLRAVSRRSAIRFA</sequence>
<gene>
    <name evidence="1" type="ORF">BE04_00070</name>
</gene>
<proteinExistence type="predicted"/>
<evidence type="ECO:0000313" key="1">
    <source>
        <dbReference type="EMBL" id="KYF52315.1"/>
    </source>
</evidence>
<name>A0A150P9C9_SORCE</name>
<protein>
    <submittedName>
        <fullName evidence="1">Uncharacterized protein</fullName>
    </submittedName>
</protein>